<dbReference type="GO" id="GO:0016491">
    <property type="term" value="F:oxidoreductase activity"/>
    <property type="evidence" value="ECO:0007669"/>
    <property type="project" value="TreeGrafter"/>
</dbReference>
<feature type="region of interest" description="Disordered" evidence="1">
    <location>
        <begin position="1"/>
        <end position="37"/>
    </location>
</feature>
<dbReference type="Gene3D" id="1.25.10.10">
    <property type="entry name" value="Leucine-rich Repeat Variant"/>
    <property type="match status" value="1"/>
</dbReference>
<sequence length="575" mass="64557">MNPPKDPELSLAPSLLDRASGDMDPRGAVSGSASIHSQRSQLLYQRFLSDAAAGLTFSPDTEYGTDRVSYSQADFRHLFRPTGVLRPVAKRPLERRLYRPSPRPKHQLAPGSRLLPLLPESPESVDHPDPQRTGLLQDSCRRTRGTEVQPVHKGAHKTHIIFKDSNYTRNLQKRSHPDLKNRTTHTPRKSLNRDLNDLQDQDQTGRRQSDSEGSDPDGWVAAQSEVLDGDHSRGVIQGLLGQLFHNDQPEDLDQPPDVQSVVSQLVYLSNQMPLVRSLLAEQLNSAESRTRLLSCTTLSSLKGPVNKDVVQKLIHLMWNDHSDPVQLAAAETLMKLGKVQDVHNQIRLKLEDVRGLQGRTAALNLLSSLKLTTATLLESVVSCFRDEFSAVRKQACETAASLLLKEETVVSRLLERVENDLVREVRRSALTAVGALGLSSADVQETLQRCVETEDDAELRLAACRLLQSVNMPVDKLLDFLLQRVSTESDRQVRRTMKEMLHLCDRRRQEDGCDDRFVSLQVKRLCGCRDVTDKLLLLEKLDDGKHQGRRLHPGTVSRLLSLQSRTDEDRISPDH</sequence>
<protein>
    <submittedName>
        <fullName evidence="2">HEAT repeat-containing protein 4 isoform X1</fullName>
    </submittedName>
</protein>
<dbReference type="InterPro" id="IPR011989">
    <property type="entry name" value="ARM-like"/>
</dbReference>
<feature type="region of interest" description="Disordered" evidence="1">
    <location>
        <begin position="95"/>
        <end position="219"/>
    </location>
</feature>
<gene>
    <name evidence="2" type="ORF">AKAME5_002021800</name>
</gene>
<dbReference type="PANTHER" id="PTHR12697:SF20">
    <property type="entry name" value="HEAT REPEAT-CONTAINING PROTEIN 4"/>
    <property type="match status" value="1"/>
</dbReference>
<proteinExistence type="predicted"/>
<dbReference type="Pfam" id="PF13646">
    <property type="entry name" value="HEAT_2"/>
    <property type="match status" value="1"/>
</dbReference>
<evidence type="ECO:0000313" key="2">
    <source>
        <dbReference type="EMBL" id="GLD68905.1"/>
    </source>
</evidence>
<comment type="caution">
    <text evidence="2">The sequence shown here is derived from an EMBL/GenBank/DDBJ whole genome shotgun (WGS) entry which is preliminary data.</text>
</comment>
<name>A0AAD3NAL2_LATJO</name>
<organism evidence="2 3">
    <name type="scientific">Lates japonicus</name>
    <name type="common">Japanese lates</name>
    <dbReference type="NCBI Taxonomy" id="270547"/>
    <lineage>
        <taxon>Eukaryota</taxon>
        <taxon>Metazoa</taxon>
        <taxon>Chordata</taxon>
        <taxon>Craniata</taxon>
        <taxon>Vertebrata</taxon>
        <taxon>Euteleostomi</taxon>
        <taxon>Actinopterygii</taxon>
        <taxon>Neopterygii</taxon>
        <taxon>Teleostei</taxon>
        <taxon>Neoteleostei</taxon>
        <taxon>Acanthomorphata</taxon>
        <taxon>Carangaria</taxon>
        <taxon>Carangaria incertae sedis</taxon>
        <taxon>Centropomidae</taxon>
        <taxon>Lates</taxon>
    </lineage>
</organism>
<evidence type="ECO:0000256" key="1">
    <source>
        <dbReference type="SAM" id="MobiDB-lite"/>
    </source>
</evidence>
<dbReference type="SUPFAM" id="SSF48371">
    <property type="entry name" value="ARM repeat"/>
    <property type="match status" value="1"/>
</dbReference>
<dbReference type="Proteomes" id="UP001279410">
    <property type="component" value="Unassembled WGS sequence"/>
</dbReference>
<reference evidence="2" key="1">
    <citation type="submission" date="2022-08" db="EMBL/GenBank/DDBJ databases">
        <title>Genome sequencing of akame (Lates japonicus).</title>
        <authorList>
            <person name="Hashiguchi Y."/>
            <person name="Takahashi H."/>
        </authorList>
    </citation>
    <scope>NUCLEOTIDE SEQUENCE</scope>
    <source>
        <strain evidence="2">Kochi</strain>
    </source>
</reference>
<keyword evidence="3" id="KW-1185">Reference proteome</keyword>
<dbReference type="EMBL" id="BRZM01000157">
    <property type="protein sequence ID" value="GLD68905.1"/>
    <property type="molecule type" value="Genomic_DNA"/>
</dbReference>
<evidence type="ECO:0000313" key="3">
    <source>
        <dbReference type="Proteomes" id="UP001279410"/>
    </source>
</evidence>
<accession>A0AAD3NAL2</accession>
<dbReference type="PANTHER" id="PTHR12697">
    <property type="entry name" value="PBS LYASE HEAT-LIKE PROTEIN"/>
    <property type="match status" value="1"/>
</dbReference>
<dbReference type="InterPro" id="IPR016024">
    <property type="entry name" value="ARM-type_fold"/>
</dbReference>
<dbReference type="AlphaFoldDB" id="A0AAD3NAL2"/>